<sequence>MGSDGSVVNLPPGFRFSPSDEELVLHFLYRKAALLPCHPDIIHELDYPLDPWQLDGKAFSSGKQWYFFRKMMDKQVTENGFWKQLDFEEPVCTDAGKKIGIKKYLVYCVGEGVETSWMMQEYHLCICKFCGTSQKRSKKLKNCCKWVLCRVYQRTGSFSHGVEGDDDDNGSELSCLDEMFLSLDDELEEISLPN</sequence>
<reference evidence="6" key="1">
    <citation type="submission" date="2022-02" db="EMBL/GenBank/DDBJ databases">
        <authorList>
            <person name="Henning P.M."/>
            <person name="McCubbin A.G."/>
            <person name="Shore J.S."/>
        </authorList>
    </citation>
    <scope>NUCLEOTIDE SEQUENCE</scope>
    <source>
        <strain evidence="6">F60SS</strain>
        <tissue evidence="6">Leaves</tissue>
    </source>
</reference>
<dbReference type="PANTHER" id="PTHR31719">
    <property type="entry name" value="NAC TRANSCRIPTION FACTOR 56"/>
    <property type="match status" value="1"/>
</dbReference>
<evidence type="ECO:0000256" key="1">
    <source>
        <dbReference type="ARBA" id="ARBA00023015"/>
    </source>
</evidence>
<dbReference type="PROSITE" id="PS51005">
    <property type="entry name" value="NAC"/>
    <property type="match status" value="1"/>
</dbReference>
<evidence type="ECO:0000259" key="5">
    <source>
        <dbReference type="PROSITE" id="PS51005"/>
    </source>
</evidence>
<keyword evidence="2" id="KW-0238">DNA-binding</keyword>
<dbReference type="OrthoDB" id="1877845at2759"/>
<dbReference type="GO" id="GO:0006355">
    <property type="term" value="P:regulation of DNA-templated transcription"/>
    <property type="evidence" value="ECO:0007669"/>
    <property type="project" value="InterPro"/>
</dbReference>
<keyword evidence="3" id="KW-0804">Transcription</keyword>
<evidence type="ECO:0000256" key="2">
    <source>
        <dbReference type="ARBA" id="ARBA00023125"/>
    </source>
</evidence>
<dbReference type="AlphaFoldDB" id="A0A9Q0FL78"/>
<keyword evidence="7" id="KW-1185">Reference proteome</keyword>
<reference evidence="6" key="2">
    <citation type="journal article" date="2023" name="Plants (Basel)">
        <title>Annotation of the Turnera subulata (Passifloraceae) Draft Genome Reveals the S-Locus Evolved after the Divergence of Turneroideae from Passifloroideae in a Stepwise Manner.</title>
        <authorList>
            <person name="Henning P.M."/>
            <person name="Roalson E.H."/>
            <person name="Mir W."/>
            <person name="McCubbin A.G."/>
            <person name="Shore J.S."/>
        </authorList>
    </citation>
    <scope>NUCLEOTIDE SEQUENCE</scope>
    <source>
        <strain evidence="6">F60SS</strain>
    </source>
</reference>
<feature type="domain" description="NAC" evidence="5">
    <location>
        <begin position="10"/>
        <end position="154"/>
    </location>
</feature>
<evidence type="ECO:0000313" key="7">
    <source>
        <dbReference type="Proteomes" id="UP001141552"/>
    </source>
</evidence>
<dbReference type="Gene3D" id="2.170.150.80">
    <property type="entry name" value="NAC domain"/>
    <property type="match status" value="1"/>
</dbReference>
<dbReference type="PANTHER" id="PTHR31719:SF85">
    <property type="entry name" value="NAC DOMAIN-CONTAINING PROTEIN"/>
    <property type="match status" value="1"/>
</dbReference>
<accession>A0A9Q0FL78</accession>
<dbReference type="SUPFAM" id="SSF101941">
    <property type="entry name" value="NAC domain"/>
    <property type="match status" value="1"/>
</dbReference>
<dbReference type="GO" id="GO:0003677">
    <property type="term" value="F:DNA binding"/>
    <property type="evidence" value="ECO:0007669"/>
    <property type="project" value="UniProtKB-KW"/>
</dbReference>
<organism evidence="6 7">
    <name type="scientific">Turnera subulata</name>
    <dbReference type="NCBI Taxonomy" id="218843"/>
    <lineage>
        <taxon>Eukaryota</taxon>
        <taxon>Viridiplantae</taxon>
        <taxon>Streptophyta</taxon>
        <taxon>Embryophyta</taxon>
        <taxon>Tracheophyta</taxon>
        <taxon>Spermatophyta</taxon>
        <taxon>Magnoliopsida</taxon>
        <taxon>eudicotyledons</taxon>
        <taxon>Gunneridae</taxon>
        <taxon>Pentapetalae</taxon>
        <taxon>rosids</taxon>
        <taxon>fabids</taxon>
        <taxon>Malpighiales</taxon>
        <taxon>Passifloraceae</taxon>
        <taxon>Turnera</taxon>
    </lineage>
</organism>
<dbReference type="InterPro" id="IPR003441">
    <property type="entry name" value="NAC-dom"/>
</dbReference>
<gene>
    <name evidence="6" type="ORF">Tsubulata_030056</name>
</gene>
<keyword evidence="1" id="KW-0805">Transcription regulation</keyword>
<dbReference type="EMBL" id="JAKUCV010004928">
    <property type="protein sequence ID" value="KAJ4833523.1"/>
    <property type="molecule type" value="Genomic_DNA"/>
</dbReference>
<dbReference type="Proteomes" id="UP001141552">
    <property type="component" value="Unassembled WGS sequence"/>
</dbReference>
<evidence type="ECO:0000256" key="3">
    <source>
        <dbReference type="ARBA" id="ARBA00023163"/>
    </source>
</evidence>
<keyword evidence="4" id="KW-0539">Nucleus</keyword>
<evidence type="ECO:0000313" key="6">
    <source>
        <dbReference type="EMBL" id="KAJ4833523.1"/>
    </source>
</evidence>
<proteinExistence type="predicted"/>
<comment type="caution">
    <text evidence="6">The sequence shown here is derived from an EMBL/GenBank/DDBJ whole genome shotgun (WGS) entry which is preliminary data.</text>
</comment>
<dbReference type="GO" id="GO:0048731">
    <property type="term" value="P:system development"/>
    <property type="evidence" value="ECO:0007669"/>
    <property type="project" value="TreeGrafter"/>
</dbReference>
<evidence type="ECO:0000256" key="4">
    <source>
        <dbReference type="ARBA" id="ARBA00023242"/>
    </source>
</evidence>
<name>A0A9Q0FL78_9ROSI</name>
<dbReference type="InterPro" id="IPR036093">
    <property type="entry name" value="NAC_dom_sf"/>
</dbReference>
<dbReference type="Pfam" id="PF02365">
    <property type="entry name" value="NAM"/>
    <property type="match status" value="1"/>
</dbReference>
<protein>
    <recommendedName>
        <fullName evidence="5">NAC domain-containing protein</fullName>
    </recommendedName>
</protein>